<gene>
    <name evidence="2" type="ORF">H5410_030463</name>
</gene>
<dbReference type="AlphaFoldDB" id="A0A9J5YG85"/>
<feature type="region of interest" description="Disordered" evidence="1">
    <location>
        <begin position="1"/>
        <end position="30"/>
    </location>
</feature>
<dbReference type="EMBL" id="JACXVP010000006">
    <property type="protein sequence ID" value="KAG5599093.1"/>
    <property type="molecule type" value="Genomic_DNA"/>
</dbReference>
<proteinExistence type="predicted"/>
<comment type="caution">
    <text evidence="2">The sequence shown here is derived from an EMBL/GenBank/DDBJ whole genome shotgun (WGS) entry which is preliminary data.</text>
</comment>
<protein>
    <submittedName>
        <fullName evidence="2">Uncharacterized protein</fullName>
    </submittedName>
</protein>
<evidence type="ECO:0000313" key="3">
    <source>
        <dbReference type="Proteomes" id="UP000824120"/>
    </source>
</evidence>
<sequence>MAINEGAANPPKKGKTTPPKGGKGKGKTPAFEIPEHNYGNEGYSFDYHAAFSKPHVESNAKTEDELISVYVEETQESRDEGIFRDLADLIETIVQSVIQTLPTETS</sequence>
<reference evidence="2 3" key="1">
    <citation type="submission" date="2020-09" db="EMBL/GenBank/DDBJ databases">
        <title>De no assembly of potato wild relative species, Solanum commersonii.</title>
        <authorList>
            <person name="Cho K."/>
        </authorList>
    </citation>
    <scope>NUCLEOTIDE SEQUENCE [LARGE SCALE GENOMIC DNA]</scope>
    <source>
        <strain evidence="2">LZ3.2</strain>
        <tissue evidence="2">Leaf</tissue>
    </source>
</reference>
<dbReference type="Proteomes" id="UP000824120">
    <property type="component" value="Chromosome 6"/>
</dbReference>
<evidence type="ECO:0000256" key="1">
    <source>
        <dbReference type="SAM" id="MobiDB-lite"/>
    </source>
</evidence>
<evidence type="ECO:0000313" key="2">
    <source>
        <dbReference type="EMBL" id="KAG5599093.1"/>
    </source>
</evidence>
<name>A0A9J5YG85_SOLCO</name>
<keyword evidence="3" id="KW-1185">Reference proteome</keyword>
<accession>A0A9J5YG85</accession>
<organism evidence="2 3">
    <name type="scientific">Solanum commersonii</name>
    <name type="common">Commerson's wild potato</name>
    <name type="synonym">Commerson's nightshade</name>
    <dbReference type="NCBI Taxonomy" id="4109"/>
    <lineage>
        <taxon>Eukaryota</taxon>
        <taxon>Viridiplantae</taxon>
        <taxon>Streptophyta</taxon>
        <taxon>Embryophyta</taxon>
        <taxon>Tracheophyta</taxon>
        <taxon>Spermatophyta</taxon>
        <taxon>Magnoliopsida</taxon>
        <taxon>eudicotyledons</taxon>
        <taxon>Gunneridae</taxon>
        <taxon>Pentapetalae</taxon>
        <taxon>asterids</taxon>
        <taxon>lamiids</taxon>
        <taxon>Solanales</taxon>
        <taxon>Solanaceae</taxon>
        <taxon>Solanoideae</taxon>
        <taxon>Solaneae</taxon>
        <taxon>Solanum</taxon>
    </lineage>
</organism>